<comment type="caution">
    <text evidence="1">The sequence shown here is derived from an EMBL/GenBank/DDBJ whole genome shotgun (WGS) entry which is preliminary data.</text>
</comment>
<dbReference type="Proteomes" id="UP000317778">
    <property type="component" value="Unassembled WGS sequence"/>
</dbReference>
<reference evidence="1 2" key="1">
    <citation type="submission" date="2017-06" db="EMBL/GenBank/DDBJ databases">
        <title>Novel microbial phyla capable of carbon fixation and sulfur reduction in deep-sea sediments.</title>
        <authorList>
            <person name="Huang J."/>
            <person name="Baker B."/>
            <person name="Wang Y."/>
        </authorList>
    </citation>
    <scope>NUCLEOTIDE SEQUENCE [LARGE SCALE GENOMIC DNA]</scope>
    <source>
        <strain evidence="1">B3_TA06</strain>
    </source>
</reference>
<evidence type="ECO:0000313" key="2">
    <source>
        <dbReference type="Proteomes" id="UP000317778"/>
    </source>
</evidence>
<feature type="non-terminal residue" evidence="1">
    <location>
        <position position="91"/>
    </location>
</feature>
<sequence>MSKTTKALLIAAIAVMLVGATSAYGYYEHWDGWFNSGYLTYGDTYDYVSGEGVLQDRTYGSVDSFFVNFVTPSTFTCESGEYEGYYIMLWP</sequence>
<gene>
    <name evidence="1" type="ORF">CEE36_10840</name>
</gene>
<name>A0A532UT96_UNCT6</name>
<dbReference type="EMBL" id="NJBO01000028">
    <property type="protein sequence ID" value="TKJ38027.1"/>
    <property type="molecule type" value="Genomic_DNA"/>
</dbReference>
<evidence type="ECO:0000313" key="1">
    <source>
        <dbReference type="EMBL" id="TKJ38027.1"/>
    </source>
</evidence>
<organism evidence="1 2">
    <name type="scientific">candidate division TA06 bacterium B3_TA06</name>
    <dbReference type="NCBI Taxonomy" id="2012487"/>
    <lineage>
        <taxon>Bacteria</taxon>
        <taxon>Bacteria division TA06</taxon>
    </lineage>
</organism>
<proteinExistence type="predicted"/>
<dbReference type="AlphaFoldDB" id="A0A532UT96"/>
<protein>
    <submittedName>
        <fullName evidence="1">Uncharacterized protein</fullName>
    </submittedName>
</protein>
<accession>A0A532UT96</accession>